<dbReference type="InterPro" id="IPR000014">
    <property type="entry name" value="PAS"/>
</dbReference>
<organism evidence="3 4">
    <name type="scientific">Mucilaginibacter litoreus</name>
    <dbReference type="NCBI Taxonomy" id="1048221"/>
    <lineage>
        <taxon>Bacteria</taxon>
        <taxon>Pseudomonadati</taxon>
        <taxon>Bacteroidota</taxon>
        <taxon>Sphingobacteriia</taxon>
        <taxon>Sphingobacteriales</taxon>
        <taxon>Sphingobacteriaceae</taxon>
        <taxon>Mucilaginibacter</taxon>
    </lineage>
</organism>
<reference evidence="4" key="1">
    <citation type="journal article" date="2019" name="Int. J. Syst. Evol. Microbiol.">
        <title>The Global Catalogue of Microorganisms (GCM) 10K type strain sequencing project: providing services to taxonomists for standard genome sequencing and annotation.</title>
        <authorList>
            <consortium name="The Broad Institute Genomics Platform"/>
            <consortium name="The Broad Institute Genome Sequencing Center for Infectious Disease"/>
            <person name="Wu L."/>
            <person name="Ma J."/>
        </authorList>
    </citation>
    <scope>NUCLEOTIDE SEQUENCE [LARGE SCALE GENOMIC DNA]</scope>
    <source>
        <strain evidence="4">CCUG 61484</strain>
    </source>
</reference>
<proteinExistence type="predicted"/>
<dbReference type="SUPFAM" id="SSF55785">
    <property type="entry name" value="PYP-like sensor domain (PAS domain)"/>
    <property type="match status" value="1"/>
</dbReference>
<dbReference type="InterPro" id="IPR035965">
    <property type="entry name" value="PAS-like_dom_sf"/>
</dbReference>
<dbReference type="RefSeq" id="WP_377112171.1">
    <property type="nucleotide sequence ID" value="NZ_JBHTHZ010000002.1"/>
</dbReference>
<feature type="transmembrane region" description="Helical" evidence="1">
    <location>
        <begin position="39"/>
        <end position="62"/>
    </location>
</feature>
<dbReference type="CDD" id="cd00130">
    <property type="entry name" value="PAS"/>
    <property type="match status" value="1"/>
</dbReference>
<keyword evidence="1" id="KW-0812">Transmembrane</keyword>
<sequence length="185" mass="21192">MRLGPLKIAGLYIIAGILWITLSDKLLQVLQTRFDLSTVLFIGSIKGIVYVLLTGILLYYLIRLHTSRLTESEERYRSYFEDYPYPMWIIDLRTMAFLAVNEAAIAQYGYSRDEFLHMNVLDICPPADVNAVYTAFRELKPGINNNVSWHHRQKDGTVVNVNVTSHLIKTRKGGHLMAMAKEVDI</sequence>
<comment type="caution">
    <text evidence="3">The sequence shown here is derived from an EMBL/GenBank/DDBJ whole genome shotgun (WGS) entry which is preliminary data.</text>
</comment>
<keyword evidence="1" id="KW-1133">Transmembrane helix</keyword>
<keyword evidence="1" id="KW-0472">Membrane</keyword>
<evidence type="ECO:0000259" key="2">
    <source>
        <dbReference type="PROSITE" id="PS50112"/>
    </source>
</evidence>
<dbReference type="Proteomes" id="UP001597010">
    <property type="component" value="Unassembled WGS sequence"/>
</dbReference>
<protein>
    <submittedName>
        <fullName evidence="3">PAS domain S-box protein</fullName>
    </submittedName>
</protein>
<dbReference type="Gene3D" id="3.30.450.20">
    <property type="entry name" value="PAS domain"/>
    <property type="match status" value="1"/>
</dbReference>
<dbReference type="PROSITE" id="PS50112">
    <property type="entry name" value="PAS"/>
    <property type="match status" value="1"/>
</dbReference>
<name>A0ABW3AQ96_9SPHI</name>
<keyword evidence="4" id="KW-1185">Reference proteome</keyword>
<feature type="domain" description="PAS" evidence="2">
    <location>
        <begin position="72"/>
        <end position="146"/>
    </location>
</feature>
<evidence type="ECO:0000256" key="1">
    <source>
        <dbReference type="SAM" id="Phobius"/>
    </source>
</evidence>
<evidence type="ECO:0000313" key="3">
    <source>
        <dbReference type="EMBL" id="MFD0793010.1"/>
    </source>
</evidence>
<dbReference type="SMART" id="SM00091">
    <property type="entry name" value="PAS"/>
    <property type="match status" value="1"/>
</dbReference>
<dbReference type="EMBL" id="JBHTHZ010000002">
    <property type="protein sequence ID" value="MFD0793010.1"/>
    <property type="molecule type" value="Genomic_DNA"/>
</dbReference>
<dbReference type="Pfam" id="PF13426">
    <property type="entry name" value="PAS_9"/>
    <property type="match status" value="1"/>
</dbReference>
<gene>
    <name evidence="3" type="ORF">ACFQZX_05240</name>
</gene>
<accession>A0ABW3AQ96</accession>
<dbReference type="NCBIfam" id="TIGR00229">
    <property type="entry name" value="sensory_box"/>
    <property type="match status" value="1"/>
</dbReference>
<evidence type="ECO:0000313" key="4">
    <source>
        <dbReference type="Proteomes" id="UP001597010"/>
    </source>
</evidence>